<gene>
    <name evidence="1" type="ORF">HMSLTHF_22490</name>
</gene>
<accession>A0A6F8SVM8</accession>
<evidence type="ECO:0000313" key="1">
    <source>
        <dbReference type="EMBL" id="BCA92474.1"/>
    </source>
</evidence>
<proteinExistence type="predicted"/>
<name>A0A6F8SVM8_9GAMM</name>
<dbReference type="AlphaFoldDB" id="A0A6F8SVM8"/>
<reference evidence="1 2" key="1">
    <citation type="submission" date="2020-02" db="EMBL/GenBank/DDBJ databases">
        <title>Complete Genome Sequence of Halomonas meridiana strain BAA-801, Isolated from Deep Sea Thermal Vent.</title>
        <authorList>
            <person name="Takahashi Y."/>
            <person name="Takahashi H."/>
            <person name="Galipon J."/>
            <person name="Arakawa K."/>
        </authorList>
    </citation>
    <scope>NUCLEOTIDE SEQUENCE [LARGE SCALE GENOMIC DNA]</scope>
    <source>
        <strain evidence="1 2">Slthf1</strain>
    </source>
</reference>
<organism evidence="1 2">
    <name type="scientific">Vreelandella aquamarina</name>
    <dbReference type="NCBI Taxonomy" id="77097"/>
    <lineage>
        <taxon>Bacteria</taxon>
        <taxon>Pseudomonadati</taxon>
        <taxon>Pseudomonadota</taxon>
        <taxon>Gammaproteobacteria</taxon>
        <taxon>Oceanospirillales</taxon>
        <taxon>Halomonadaceae</taxon>
        <taxon>Vreelandella</taxon>
    </lineage>
</organism>
<protein>
    <submittedName>
        <fullName evidence="1">Uncharacterized protein</fullName>
    </submittedName>
</protein>
<dbReference type="Proteomes" id="UP000503197">
    <property type="component" value="Chromosome"/>
</dbReference>
<dbReference type="EMBL" id="AP022821">
    <property type="protein sequence ID" value="BCA92474.1"/>
    <property type="molecule type" value="Genomic_DNA"/>
</dbReference>
<sequence>MGIPGATQQPLALGTVANVNAGHLFESLSIRSFETQVFKAQAFGTQGFLNTGFKIQCGILSRHSVILN</sequence>
<evidence type="ECO:0000313" key="2">
    <source>
        <dbReference type="Proteomes" id="UP000503197"/>
    </source>
</evidence>